<proteinExistence type="predicted"/>
<dbReference type="InterPro" id="IPR030665">
    <property type="entry name" value="KaiC"/>
</dbReference>
<dbReference type="PANTHER" id="PTHR42926:SF1">
    <property type="entry name" value="CIRCADIAN CLOCK OSCILLATOR PROTEIN KAIC 1"/>
    <property type="match status" value="1"/>
</dbReference>
<evidence type="ECO:0000256" key="2">
    <source>
        <dbReference type="ARBA" id="ARBA00022553"/>
    </source>
</evidence>
<dbReference type="PROSITE" id="PS51146">
    <property type="entry name" value="KAIC"/>
    <property type="match status" value="2"/>
</dbReference>
<sequence>MNDEATRSDRTEGADSPTRRPAPGQKVLRHLRTGVPGLDAVLGGGLPEFSFNMLAGGPGAGKTTLAQQILFANATRERPALYFTVLGEPTVKMLRYQQQFSFFKPELVGNAVHYLNLSEEALAGDLSAVLGRLTSEVERLNPGIVVVDSFRTIQPSAGERASGISAPATFSAVGLEQFVQRLALHLTSWEVTSLLIGEYDEPEQRQPLFTIADGIVWLTQETHRNSVVRKLQAVKVRGQAQMPGLHTFRITTDGLQVFPRIPEQQADRRRTYPASAVRLSSGVPGLDAMLGGGIPVGDAVMVAGATGTGKSTFGMQFAAEGLRQGESVVVAVFEEYPEAYLARLRAHDIDPDALVAAGKLRVSYLRPLDLSVDETLADILSNVKETGATRVVIDSLTGFEIALAPTFREDFRESLYRLVGALTATGVTVFMTLEAVSTSDEVGFTGERVSFITDDIIVQRYVEVEGKLVKVVSIIKMRGSAHSTEFRKYQITDRGATIGDAITDIDGLLTGSPTRRSSAL</sequence>
<dbReference type="GO" id="GO:0005524">
    <property type="term" value="F:ATP binding"/>
    <property type="evidence" value="ECO:0007669"/>
    <property type="project" value="InterPro"/>
</dbReference>
<reference evidence="9 10" key="1">
    <citation type="submission" date="2020-05" db="EMBL/GenBank/DDBJ databases">
        <title>Complete genome sequence of Gemmatimonas greenlandica TET16.</title>
        <authorList>
            <person name="Zeng Y."/>
        </authorList>
    </citation>
    <scope>NUCLEOTIDE SEQUENCE [LARGE SCALE GENOMIC DNA]</scope>
    <source>
        <strain evidence="9 10">TET16</strain>
    </source>
</reference>
<dbReference type="RefSeq" id="WP_171227278.1">
    <property type="nucleotide sequence ID" value="NZ_CP053085.1"/>
</dbReference>
<evidence type="ECO:0000256" key="4">
    <source>
        <dbReference type="ARBA" id="ARBA00022737"/>
    </source>
</evidence>
<keyword evidence="5" id="KW-0418">Kinase</keyword>
<evidence type="ECO:0000256" key="5">
    <source>
        <dbReference type="ARBA" id="ARBA00022777"/>
    </source>
</evidence>
<evidence type="ECO:0000256" key="6">
    <source>
        <dbReference type="ARBA" id="ARBA00022801"/>
    </source>
</evidence>
<protein>
    <recommendedName>
        <fullName evidence="1">non-specific serine/threonine protein kinase</fullName>
        <ecNumber evidence="1">2.7.11.1</ecNumber>
    </recommendedName>
</protein>
<keyword evidence="10" id="KW-1185">Reference proteome</keyword>
<dbReference type="PANTHER" id="PTHR42926">
    <property type="match status" value="1"/>
</dbReference>
<feature type="compositionally biased region" description="Basic and acidic residues" evidence="7">
    <location>
        <begin position="1"/>
        <end position="13"/>
    </location>
</feature>
<evidence type="ECO:0000259" key="8">
    <source>
        <dbReference type="PROSITE" id="PS51146"/>
    </source>
</evidence>
<gene>
    <name evidence="9" type="ORF">HKW67_21100</name>
</gene>
<dbReference type="GO" id="GO:0004674">
    <property type="term" value="F:protein serine/threonine kinase activity"/>
    <property type="evidence" value="ECO:0007669"/>
    <property type="project" value="UniProtKB-EC"/>
</dbReference>
<keyword evidence="4" id="KW-0677">Repeat</keyword>
<keyword evidence="2" id="KW-0597">Phosphoprotein</keyword>
<feature type="domain" description="KaiC" evidence="8">
    <location>
        <begin position="29"/>
        <end position="271"/>
    </location>
</feature>
<feature type="domain" description="KaiC" evidence="8">
    <location>
        <begin position="277"/>
        <end position="512"/>
    </location>
</feature>
<keyword evidence="6" id="KW-0378">Hydrolase</keyword>
<dbReference type="AlphaFoldDB" id="A0A6M4IY88"/>
<accession>A0A6M4IY88</accession>
<evidence type="ECO:0000313" key="10">
    <source>
        <dbReference type="Proteomes" id="UP000500938"/>
    </source>
</evidence>
<evidence type="ECO:0000256" key="7">
    <source>
        <dbReference type="SAM" id="MobiDB-lite"/>
    </source>
</evidence>
<dbReference type="InterPro" id="IPR010624">
    <property type="entry name" value="KaiC_dom"/>
</dbReference>
<dbReference type="InterPro" id="IPR014774">
    <property type="entry name" value="KaiC-like_dom"/>
</dbReference>
<name>A0A6M4IY88_9BACT</name>
<feature type="region of interest" description="Disordered" evidence="7">
    <location>
        <begin position="1"/>
        <end position="24"/>
    </location>
</feature>
<evidence type="ECO:0000256" key="3">
    <source>
        <dbReference type="ARBA" id="ARBA00022679"/>
    </source>
</evidence>
<dbReference type="Pfam" id="PF06745">
    <property type="entry name" value="ATPase"/>
    <property type="match status" value="2"/>
</dbReference>
<dbReference type="InterPro" id="IPR027417">
    <property type="entry name" value="P-loop_NTPase"/>
</dbReference>
<dbReference type="SUPFAM" id="SSF52540">
    <property type="entry name" value="P-loop containing nucleoside triphosphate hydrolases"/>
    <property type="match status" value="2"/>
</dbReference>
<evidence type="ECO:0000256" key="1">
    <source>
        <dbReference type="ARBA" id="ARBA00012513"/>
    </source>
</evidence>
<keyword evidence="3" id="KW-0808">Transferase</keyword>
<dbReference type="KEGG" id="ggr:HKW67_21100"/>
<organism evidence="9 10">
    <name type="scientific">Gemmatimonas groenlandica</name>
    <dbReference type="NCBI Taxonomy" id="2732249"/>
    <lineage>
        <taxon>Bacteria</taxon>
        <taxon>Pseudomonadati</taxon>
        <taxon>Gemmatimonadota</taxon>
        <taxon>Gemmatimonadia</taxon>
        <taxon>Gemmatimonadales</taxon>
        <taxon>Gemmatimonadaceae</taxon>
        <taxon>Gemmatimonas</taxon>
    </lineage>
</organism>
<dbReference type="GO" id="GO:0016787">
    <property type="term" value="F:hydrolase activity"/>
    <property type="evidence" value="ECO:0007669"/>
    <property type="project" value="UniProtKB-KW"/>
</dbReference>
<dbReference type="Gene3D" id="3.40.50.300">
    <property type="entry name" value="P-loop containing nucleotide triphosphate hydrolases"/>
    <property type="match status" value="2"/>
</dbReference>
<dbReference type="Proteomes" id="UP000500938">
    <property type="component" value="Chromosome"/>
</dbReference>
<evidence type="ECO:0000313" key="9">
    <source>
        <dbReference type="EMBL" id="QJR37842.1"/>
    </source>
</evidence>
<dbReference type="EMBL" id="CP053085">
    <property type="protein sequence ID" value="QJR37842.1"/>
    <property type="molecule type" value="Genomic_DNA"/>
</dbReference>
<dbReference type="EC" id="2.7.11.1" evidence="1"/>
<dbReference type="PIRSF" id="PIRSF039117">
    <property type="entry name" value="KaiC"/>
    <property type="match status" value="1"/>
</dbReference>
<dbReference type="InterPro" id="IPR051347">
    <property type="entry name" value="Circadian_clock_KaiC-rel"/>
</dbReference>